<gene>
    <name evidence="2" type="primary">PIBF1</name>
</gene>
<dbReference type="GO" id="GO:0060271">
    <property type="term" value="P:cilium assembly"/>
    <property type="evidence" value="ECO:0007669"/>
    <property type="project" value="TreeGrafter"/>
</dbReference>
<reference evidence="2" key="1">
    <citation type="submission" date="2025-08" db="UniProtKB">
        <authorList>
            <consortium name="Ensembl"/>
        </authorList>
    </citation>
    <scope>IDENTIFICATION</scope>
</reference>
<reference evidence="2" key="2">
    <citation type="submission" date="2025-09" db="UniProtKB">
        <authorList>
            <consortium name="Ensembl"/>
        </authorList>
    </citation>
    <scope>IDENTIFICATION</scope>
</reference>
<keyword evidence="3" id="KW-1185">Reference proteome</keyword>
<organism evidence="2 3">
    <name type="scientific">Neovison vison</name>
    <name type="common">American mink</name>
    <name type="synonym">Mustela vison</name>
    <dbReference type="NCBI Taxonomy" id="452646"/>
    <lineage>
        <taxon>Eukaryota</taxon>
        <taxon>Metazoa</taxon>
        <taxon>Chordata</taxon>
        <taxon>Craniata</taxon>
        <taxon>Vertebrata</taxon>
        <taxon>Euteleostomi</taxon>
        <taxon>Mammalia</taxon>
        <taxon>Eutheria</taxon>
        <taxon>Laurasiatheria</taxon>
        <taxon>Carnivora</taxon>
        <taxon>Caniformia</taxon>
        <taxon>Musteloidea</taxon>
        <taxon>Mustelidae</taxon>
        <taxon>Mustelinae</taxon>
        <taxon>Neogale</taxon>
    </lineage>
</organism>
<dbReference type="Ensembl" id="ENSNVIT00000012910.1">
    <property type="protein sequence ID" value="ENSNVIP00000011029.1"/>
    <property type="gene ID" value="ENSNVIG00000008647.1"/>
</dbReference>
<dbReference type="AlphaFoldDB" id="A0A8C7AUS3"/>
<dbReference type="GO" id="GO:0005815">
    <property type="term" value="C:microtubule organizing center"/>
    <property type="evidence" value="ECO:0007669"/>
    <property type="project" value="TreeGrafter"/>
</dbReference>
<accession>A0A8C7AUS3</accession>
<proteinExistence type="predicted"/>
<feature type="coiled-coil region" evidence="1">
    <location>
        <begin position="191"/>
        <end position="430"/>
    </location>
</feature>
<dbReference type="InterPro" id="IPR026205">
    <property type="entry name" value="PIBF1"/>
</dbReference>
<protein>
    <submittedName>
        <fullName evidence="2">Progesterone immunomodulatory binding factor 1</fullName>
    </submittedName>
</protein>
<evidence type="ECO:0000313" key="2">
    <source>
        <dbReference type="Ensembl" id="ENSNVIP00000011029.1"/>
    </source>
</evidence>
<dbReference type="PANTHER" id="PTHR18950:SF1">
    <property type="entry name" value="PROGESTERONE-INDUCED-BLOCKING FACTOR 1"/>
    <property type="match status" value="1"/>
</dbReference>
<dbReference type="PANTHER" id="PTHR18950">
    <property type="entry name" value="PROGESTERONE-INDUCED BLOCKING FACTOR 1"/>
    <property type="match status" value="1"/>
</dbReference>
<sequence>MSRKIARASKKVNISSSLESEDISLETTVPTDDISSSEERDGKIKITQQLIERKELLHNIQLLKIELSQKNMMIDNLKVDYLTKIEELEEKLNDALHQKQLLTLRLDNQLTFQQKDARKYQELMKQEMETILLRQKQLEETNTQLREKAGDIRRNLRDLELTEEQYVKLKDFPEDQLSIPEYVSLRFYELVNPLRKEISELQVKKHELSEELSENKGHLKQLTETYEEDRRNYSNLQIRCQRLALELADTKQLVQQGDYRQENYDRVKSERDALEQEVIELRRKYEILEASHITQAKERSELSKEVTTLQQTVTLLQKDKDYLNRQNMELSVRCAHEEGRLERLQVQLEEAKKAREEMYEKYVTSRDHYKTEYENKLHNELEQIRLKTNQEIDQLRSASREMYERENRNLREARDNAVAEKDRAVMAEKDALEKHDQLLDRYRELQLSTESKVTEYLYQSKLKSFESERVQLIQEETARNLTQCQLECEKYQKKIEVLTKEFYSLQASSEKRITELQSQNSEHQARLDIYEKLEKELDEIIMQTAEIENEDEAERVLFSYGYGANVPTTAKRRLKQSVHLARRVLQLEKQNSLVLKDLEHQKEQVTQLSQELNRANSLLNQTQQPYRYLIESVRQRDSKIDSLKECITQLEKDVSNLNKEKSALLQMKNQMALDLEQLLNHREELAVMKQIVTNMRSKHSEDQLLLTKTDAKNMTENHKSKTLNVPRGHEDNIFIPKPTLFVTCFKKKKKMV</sequence>
<dbReference type="Proteomes" id="UP000694425">
    <property type="component" value="Unplaced"/>
</dbReference>
<feature type="coiled-coil region" evidence="1">
    <location>
        <begin position="595"/>
        <end position="667"/>
    </location>
</feature>
<evidence type="ECO:0000313" key="3">
    <source>
        <dbReference type="Proteomes" id="UP000694425"/>
    </source>
</evidence>
<name>A0A8C7AUS3_NEOVI</name>
<dbReference type="GeneTree" id="ENSGT00390000015293"/>
<feature type="coiled-coil region" evidence="1">
    <location>
        <begin position="474"/>
        <end position="550"/>
    </location>
</feature>
<feature type="coiled-coil region" evidence="1">
    <location>
        <begin position="78"/>
        <end position="162"/>
    </location>
</feature>
<keyword evidence="1" id="KW-0175">Coiled coil</keyword>
<evidence type="ECO:0000256" key="1">
    <source>
        <dbReference type="SAM" id="Coils"/>
    </source>
</evidence>